<sequence>KDETAAREDSRSGSMMAGAQGTITKLEFPQTIVKAVTMITLLFPSFECPERGHKD</sequence>
<gene>
    <name evidence="1" type="ORF">L195_g026760</name>
</gene>
<dbReference type="AlphaFoldDB" id="A0A2K3NK74"/>
<reference evidence="1 2" key="1">
    <citation type="journal article" date="2014" name="Am. J. Bot.">
        <title>Genome assembly and annotation for red clover (Trifolium pratense; Fabaceae).</title>
        <authorList>
            <person name="Istvanek J."/>
            <person name="Jaros M."/>
            <person name="Krenek A."/>
            <person name="Repkova J."/>
        </authorList>
    </citation>
    <scope>NUCLEOTIDE SEQUENCE [LARGE SCALE GENOMIC DNA]</scope>
    <source>
        <strain evidence="2">cv. Tatra</strain>
        <tissue evidence="1">Young leaves</tissue>
    </source>
</reference>
<organism evidence="1 2">
    <name type="scientific">Trifolium pratense</name>
    <name type="common">Red clover</name>
    <dbReference type="NCBI Taxonomy" id="57577"/>
    <lineage>
        <taxon>Eukaryota</taxon>
        <taxon>Viridiplantae</taxon>
        <taxon>Streptophyta</taxon>
        <taxon>Embryophyta</taxon>
        <taxon>Tracheophyta</taxon>
        <taxon>Spermatophyta</taxon>
        <taxon>Magnoliopsida</taxon>
        <taxon>eudicotyledons</taxon>
        <taxon>Gunneridae</taxon>
        <taxon>Pentapetalae</taxon>
        <taxon>rosids</taxon>
        <taxon>fabids</taxon>
        <taxon>Fabales</taxon>
        <taxon>Fabaceae</taxon>
        <taxon>Papilionoideae</taxon>
        <taxon>50 kb inversion clade</taxon>
        <taxon>NPAAA clade</taxon>
        <taxon>Hologalegina</taxon>
        <taxon>IRL clade</taxon>
        <taxon>Trifolieae</taxon>
        <taxon>Trifolium</taxon>
    </lineage>
</organism>
<name>A0A2K3NK74_TRIPR</name>
<proteinExistence type="predicted"/>
<accession>A0A2K3NK74</accession>
<evidence type="ECO:0000313" key="1">
    <source>
        <dbReference type="EMBL" id="PNY03430.1"/>
    </source>
</evidence>
<evidence type="ECO:0000313" key="2">
    <source>
        <dbReference type="Proteomes" id="UP000236291"/>
    </source>
</evidence>
<dbReference type="EMBL" id="ASHM01022616">
    <property type="protein sequence ID" value="PNY03430.1"/>
    <property type="molecule type" value="Genomic_DNA"/>
</dbReference>
<feature type="non-terminal residue" evidence="1">
    <location>
        <position position="1"/>
    </location>
</feature>
<protein>
    <submittedName>
        <fullName evidence="1">Uncharacterized protein</fullName>
    </submittedName>
</protein>
<dbReference type="Proteomes" id="UP000236291">
    <property type="component" value="Unassembled WGS sequence"/>
</dbReference>
<reference evidence="1 2" key="2">
    <citation type="journal article" date="2017" name="Front. Plant Sci.">
        <title>Gene Classification and Mining of Molecular Markers Useful in Red Clover (Trifolium pratense) Breeding.</title>
        <authorList>
            <person name="Istvanek J."/>
            <person name="Dluhosova J."/>
            <person name="Dluhos P."/>
            <person name="Patkova L."/>
            <person name="Nedelnik J."/>
            <person name="Repkova J."/>
        </authorList>
    </citation>
    <scope>NUCLEOTIDE SEQUENCE [LARGE SCALE GENOMIC DNA]</scope>
    <source>
        <strain evidence="2">cv. Tatra</strain>
        <tissue evidence="1">Young leaves</tissue>
    </source>
</reference>
<comment type="caution">
    <text evidence="1">The sequence shown here is derived from an EMBL/GenBank/DDBJ whole genome shotgun (WGS) entry which is preliminary data.</text>
</comment>